<keyword evidence="2" id="KW-1185">Reference proteome</keyword>
<proteinExistence type="predicted"/>
<evidence type="ECO:0000313" key="2">
    <source>
        <dbReference type="Proteomes" id="UP001055879"/>
    </source>
</evidence>
<accession>A0ACB8ZXP7</accession>
<sequence>MYTQSQLVLSNKQRGKTDTRCCRGNSGVSSSEVVDESQKTIETESKEQTVFTDSTNISLDPNSAQNEFNKHTEGIDSTNNESSSDSNSAEVNSSQTESKEQTGDTNSTNNEPRSDSDSTQNESTQKECR</sequence>
<evidence type="ECO:0000313" key="1">
    <source>
        <dbReference type="EMBL" id="KAI3702150.1"/>
    </source>
</evidence>
<comment type="caution">
    <text evidence="1">The sequence shown here is derived from an EMBL/GenBank/DDBJ whole genome shotgun (WGS) entry which is preliminary data.</text>
</comment>
<protein>
    <submittedName>
        <fullName evidence="1">Uncharacterized protein</fullName>
    </submittedName>
</protein>
<name>A0ACB8ZXP7_ARCLA</name>
<dbReference type="Proteomes" id="UP001055879">
    <property type="component" value="Linkage Group LG09"/>
</dbReference>
<gene>
    <name evidence="1" type="ORF">L6452_27876</name>
</gene>
<dbReference type="EMBL" id="CM042055">
    <property type="protein sequence ID" value="KAI3702150.1"/>
    <property type="molecule type" value="Genomic_DNA"/>
</dbReference>
<reference evidence="1 2" key="2">
    <citation type="journal article" date="2022" name="Mol. Ecol. Resour.">
        <title>The genomes of chicory, endive, great burdock and yacon provide insights into Asteraceae paleo-polyploidization history and plant inulin production.</title>
        <authorList>
            <person name="Fan W."/>
            <person name="Wang S."/>
            <person name="Wang H."/>
            <person name="Wang A."/>
            <person name="Jiang F."/>
            <person name="Liu H."/>
            <person name="Zhao H."/>
            <person name="Xu D."/>
            <person name="Zhang Y."/>
        </authorList>
    </citation>
    <scope>NUCLEOTIDE SEQUENCE [LARGE SCALE GENOMIC DNA]</scope>
    <source>
        <strain evidence="2">cv. Niubang</strain>
    </source>
</reference>
<organism evidence="1 2">
    <name type="scientific">Arctium lappa</name>
    <name type="common">Greater burdock</name>
    <name type="synonym">Lappa major</name>
    <dbReference type="NCBI Taxonomy" id="4217"/>
    <lineage>
        <taxon>Eukaryota</taxon>
        <taxon>Viridiplantae</taxon>
        <taxon>Streptophyta</taxon>
        <taxon>Embryophyta</taxon>
        <taxon>Tracheophyta</taxon>
        <taxon>Spermatophyta</taxon>
        <taxon>Magnoliopsida</taxon>
        <taxon>eudicotyledons</taxon>
        <taxon>Gunneridae</taxon>
        <taxon>Pentapetalae</taxon>
        <taxon>asterids</taxon>
        <taxon>campanulids</taxon>
        <taxon>Asterales</taxon>
        <taxon>Asteraceae</taxon>
        <taxon>Carduoideae</taxon>
        <taxon>Cardueae</taxon>
        <taxon>Arctiinae</taxon>
        <taxon>Arctium</taxon>
    </lineage>
</organism>
<reference evidence="2" key="1">
    <citation type="journal article" date="2022" name="Mol. Ecol. Resour.">
        <title>The genomes of chicory, endive, great burdock and yacon provide insights into Asteraceae palaeo-polyploidization history and plant inulin production.</title>
        <authorList>
            <person name="Fan W."/>
            <person name="Wang S."/>
            <person name="Wang H."/>
            <person name="Wang A."/>
            <person name="Jiang F."/>
            <person name="Liu H."/>
            <person name="Zhao H."/>
            <person name="Xu D."/>
            <person name="Zhang Y."/>
        </authorList>
    </citation>
    <scope>NUCLEOTIDE SEQUENCE [LARGE SCALE GENOMIC DNA]</scope>
    <source>
        <strain evidence="2">cv. Niubang</strain>
    </source>
</reference>